<organism evidence="3 4">
    <name type="scientific">Stigmatella aurantiaca</name>
    <dbReference type="NCBI Taxonomy" id="41"/>
    <lineage>
        <taxon>Bacteria</taxon>
        <taxon>Pseudomonadati</taxon>
        <taxon>Myxococcota</taxon>
        <taxon>Myxococcia</taxon>
        <taxon>Myxococcales</taxon>
        <taxon>Cystobacterineae</taxon>
        <taxon>Archangiaceae</taxon>
        <taxon>Stigmatella</taxon>
    </lineage>
</organism>
<feature type="region of interest" description="Disordered" evidence="1">
    <location>
        <begin position="355"/>
        <end position="389"/>
    </location>
</feature>
<proteinExistence type="predicted"/>
<dbReference type="AlphaFoldDB" id="A0A1H7ZET9"/>
<dbReference type="RefSeq" id="WP_075009645.1">
    <property type="nucleotide sequence ID" value="NZ_FOAP01000018.1"/>
</dbReference>
<accession>A0A1H7ZET9</accession>
<dbReference type="EMBL" id="FOAP01000018">
    <property type="protein sequence ID" value="SEM56048.1"/>
    <property type="molecule type" value="Genomic_DNA"/>
</dbReference>
<feature type="compositionally biased region" description="Acidic residues" evidence="1">
    <location>
        <begin position="379"/>
        <end position="389"/>
    </location>
</feature>
<gene>
    <name evidence="3" type="ORF">SAMN05444354_118162</name>
</gene>
<dbReference type="InterPro" id="IPR041578">
    <property type="entry name" value="PIN_8"/>
</dbReference>
<dbReference type="Pfam" id="PF18476">
    <property type="entry name" value="PIN_8"/>
    <property type="match status" value="1"/>
</dbReference>
<dbReference type="Proteomes" id="UP000182719">
    <property type="component" value="Unassembled WGS sequence"/>
</dbReference>
<sequence length="389" mass="45363">MKKLFPGSYAPSADDHNAMWAEGTFVFDTNMLLNFHRYSDETRREFLDVVSSPQIHPRIWIPYQVALEYHRNLDEVRHEQVHACERLKKSIEDWGKGIRAGDHRRRTDALLKLVNELLAEAEQQYQNPERGILVERIAELFEGKVGPEWDSKRLREVYKEGEERYAQRVPPGFKDASSKKGDERFGDVVVWLQIIDEAVSRKKPIIFVTDDAKEDWWLRIGGKTIGPLPTLRNEIHRKAGVLFHMYTGDRFLEQSRKVLRQSVRNETVEEVKQVRVEQEKHHRVGMRKILDGNRLVRALLDDLEATQAEALHGPVKMAWHNIPIYEHDSVNIAGPEYSSARHVVSEWVRDAIHQARRDSIEDQQRASPEQTTQRRDVRDEAEEDDDSAE</sequence>
<evidence type="ECO:0000259" key="2">
    <source>
        <dbReference type="Pfam" id="PF18476"/>
    </source>
</evidence>
<protein>
    <recommendedName>
        <fullName evidence="2">PIN like domain-containing protein</fullName>
    </recommendedName>
</protein>
<name>A0A1H7ZET9_STIAU</name>
<evidence type="ECO:0000313" key="4">
    <source>
        <dbReference type="Proteomes" id="UP000182719"/>
    </source>
</evidence>
<feature type="compositionally biased region" description="Basic and acidic residues" evidence="1">
    <location>
        <begin position="355"/>
        <end position="364"/>
    </location>
</feature>
<feature type="domain" description="PIN like" evidence="2">
    <location>
        <begin position="25"/>
        <end position="231"/>
    </location>
</feature>
<keyword evidence="4" id="KW-1185">Reference proteome</keyword>
<dbReference type="OrthoDB" id="5514187at2"/>
<evidence type="ECO:0000256" key="1">
    <source>
        <dbReference type="SAM" id="MobiDB-lite"/>
    </source>
</evidence>
<evidence type="ECO:0000313" key="3">
    <source>
        <dbReference type="EMBL" id="SEM56048.1"/>
    </source>
</evidence>
<reference evidence="4" key="1">
    <citation type="submission" date="2016-10" db="EMBL/GenBank/DDBJ databases">
        <authorList>
            <person name="Varghese N."/>
            <person name="Submissions S."/>
        </authorList>
    </citation>
    <scope>NUCLEOTIDE SEQUENCE [LARGE SCALE GENOMIC DNA]</scope>
    <source>
        <strain evidence="4">DSM 17044</strain>
    </source>
</reference>